<dbReference type="HOGENOM" id="CLU_029499_9_0_10"/>
<dbReference type="AlphaFoldDB" id="G1W9W2"/>
<evidence type="ECO:0000256" key="8">
    <source>
        <dbReference type="ARBA" id="ARBA00049336"/>
    </source>
</evidence>
<dbReference type="GO" id="GO:0046872">
    <property type="term" value="F:metal ion binding"/>
    <property type="evidence" value="ECO:0007669"/>
    <property type="project" value="UniProtKB-KW"/>
</dbReference>
<gene>
    <name evidence="11" type="ORF">HMPREF9431_00613</name>
</gene>
<evidence type="ECO:0000313" key="12">
    <source>
        <dbReference type="Proteomes" id="UP000005141"/>
    </source>
</evidence>
<dbReference type="OrthoDB" id="9803871at2"/>
<dbReference type="InterPro" id="IPR005907">
    <property type="entry name" value="G1P_thy_trans_s"/>
</dbReference>
<keyword evidence="7 9" id="KW-0460">Magnesium</keyword>
<evidence type="ECO:0000256" key="7">
    <source>
        <dbReference type="ARBA" id="ARBA00022842"/>
    </source>
</evidence>
<dbReference type="EMBL" id="ADGI01000019">
    <property type="protein sequence ID" value="EGV34147.1"/>
    <property type="molecule type" value="Genomic_DNA"/>
</dbReference>
<dbReference type="RefSeq" id="WP_004379611.1">
    <property type="nucleotide sequence ID" value="NZ_JH114215.1"/>
</dbReference>
<dbReference type="Proteomes" id="UP000005141">
    <property type="component" value="Unassembled WGS sequence"/>
</dbReference>
<evidence type="ECO:0000256" key="4">
    <source>
        <dbReference type="ARBA" id="ARBA00022679"/>
    </source>
</evidence>
<dbReference type="SUPFAM" id="SSF53448">
    <property type="entry name" value="Nucleotide-diphospho-sugar transferases"/>
    <property type="match status" value="1"/>
</dbReference>
<evidence type="ECO:0000256" key="2">
    <source>
        <dbReference type="ARBA" id="ARBA00010480"/>
    </source>
</evidence>
<evidence type="ECO:0000256" key="1">
    <source>
        <dbReference type="ARBA" id="ARBA00001946"/>
    </source>
</evidence>
<keyword evidence="6 9" id="KW-0479">Metal-binding</keyword>
<dbReference type="PANTHER" id="PTHR43532:SF1">
    <property type="entry name" value="GLUCOSE-1-PHOSPHATE THYMIDYLYLTRANSFERASE 1"/>
    <property type="match status" value="1"/>
</dbReference>
<keyword evidence="12" id="KW-1185">Reference proteome</keyword>
<reference evidence="11 12" key="1">
    <citation type="submission" date="2011-07" db="EMBL/GenBank/DDBJ databases">
        <title>The Genome Sequence of Prevotella oulorum F0390.</title>
        <authorList>
            <consortium name="The Broad Institute Genome Sequencing Platform"/>
            <consortium name="The Broad Institute Genome Sequencing Center for Infectious Disease"/>
            <person name="Earl A."/>
            <person name="Ward D."/>
            <person name="Feldgarden M."/>
            <person name="Gevers D."/>
            <person name="Izard J."/>
            <person name="Ganesan A."/>
            <person name="Baranova O.V."/>
            <person name="Blanton J.M."/>
            <person name="Tanner A.C."/>
            <person name="Dewhirst F.E."/>
            <person name="Young S.K."/>
            <person name="Zeng Q."/>
            <person name="Gargeya S."/>
            <person name="Fitzgerald M."/>
            <person name="Haas B."/>
            <person name="Abouelleil A."/>
            <person name="Alvarado L."/>
            <person name="Arachchi H.M."/>
            <person name="Berlin A."/>
            <person name="Brown A."/>
            <person name="Chapman S.B."/>
            <person name="Chen Z."/>
            <person name="Dunbar C."/>
            <person name="Freedman E."/>
            <person name="Gearin G."/>
            <person name="Gellesch M."/>
            <person name="Goldberg J."/>
            <person name="Griggs A."/>
            <person name="Gujja S."/>
            <person name="Heiman D."/>
            <person name="Howarth C."/>
            <person name="Larson L."/>
            <person name="Lui A."/>
            <person name="MacDonald P.J.P."/>
            <person name="Mehta T."/>
            <person name="Montmayeur A."/>
            <person name="Murphy C."/>
            <person name="Neiman D."/>
            <person name="Pearson M."/>
            <person name="Priest M."/>
            <person name="Roberts A."/>
            <person name="Saif S."/>
            <person name="Shea T."/>
            <person name="Shenoy N."/>
            <person name="Sisk P."/>
            <person name="Stolte C."/>
            <person name="Sykes S."/>
            <person name="Wortman J."/>
            <person name="Nusbaum C."/>
            <person name="Birren B."/>
        </authorList>
    </citation>
    <scope>NUCLEOTIDE SEQUENCE [LARGE SCALE GENOMIC DNA]</scope>
    <source>
        <strain evidence="11 12">F0390</strain>
    </source>
</reference>
<dbReference type="CDD" id="cd02538">
    <property type="entry name" value="G1P_TT_short"/>
    <property type="match status" value="1"/>
</dbReference>
<dbReference type="PATRIC" id="fig|702438.4.peg.636"/>
<dbReference type="Gene3D" id="3.90.550.10">
    <property type="entry name" value="Spore Coat Polysaccharide Biosynthesis Protein SpsA, Chain A"/>
    <property type="match status" value="1"/>
</dbReference>
<dbReference type="eggNOG" id="COG1209">
    <property type="taxonomic scope" value="Bacteria"/>
</dbReference>
<comment type="similarity">
    <text evidence="2 9">Belongs to the glucose-1-phosphate thymidylyltransferase family.</text>
</comment>
<dbReference type="NCBIfam" id="TIGR01207">
    <property type="entry name" value="rmlA"/>
    <property type="match status" value="1"/>
</dbReference>
<evidence type="ECO:0000256" key="3">
    <source>
        <dbReference type="ARBA" id="ARBA00012461"/>
    </source>
</evidence>
<dbReference type="InterPro" id="IPR029044">
    <property type="entry name" value="Nucleotide-diphossugar_trans"/>
</dbReference>
<comment type="caution">
    <text evidence="11">The sequence shown here is derived from an EMBL/GenBank/DDBJ whole genome shotgun (WGS) entry which is preliminary data.</text>
</comment>
<evidence type="ECO:0000259" key="10">
    <source>
        <dbReference type="Pfam" id="PF00483"/>
    </source>
</evidence>
<evidence type="ECO:0000313" key="11">
    <source>
        <dbReference type="EMBL" id="EGV34147.1"/>
    </source>
</evidence>
<dbReference type="FunFam" id="3.90.550.10:FF:000023">
    <property type="entry name" value="Glucose-1-phosphate thymidylyltransferase"/>
    <property type="match status" value="1"/>
</dbReference>
<evidence type="ECO:0000256" key="6">
    <source>
        <dbReference type="ARBA" id="ARBA00022723"/>
    </source>
</evidence>
<evidence type="ECO:0000256" key="9">
    <source>
        <dbReference type="RuleBase" id="RU003706"/>
    </source>
</evidence>
<keyword evidence="4 9" id="KW-0808">Transferase</keyword>
<comment type="cofactor">
    <cofactor evidence="1">
        <name>Mg(2+)</name>
        <dbReference type="ChEBI" id="CHEBI:18420"/>
    </cofactor>
</comment>
<proteinExistence type="inferred from homology"/>
<accession>G1W9W2</accession>
<comment type="catalytic activity">
    <reaction evidence="8 9">
        <text>dTTP + alpha-D-glucose 1-phosphate + H(+) = dTDP-alpha-D-glucose + diphosphate</text>
        <dbReference type="Rhea" id="RHEA:15225"/>
        <dbReference type="ChEBI" id="CHEBI:15378"/>
        <dbReference type="ChEBI" id="CHEBI:33019"/>
        <dbReference type="ChEBI" id="CHEBI:37568"/>
        <dbReference type="ChEBI" id="CHEBI:57477"/>
        <dbReference type="ChEBI" id="CHEBI:58601"/>
        <dbReference type="EC" id="2.7.7.24"/>
    </reaction>
</comment>
<feature type="domain" description="Nucleotidyl transferase" evidence="10">
    <location>
        <begin position="2"/>
        <end position="241"/>
    </location>
</feature>
<keyword evidence="5 9" id="KW-0548">Nucleotidyltransferase</keyword>
<dbReference type="GO" id="GO:0008879">
    <property type="term" value="F:glucose-1-phosphate thymidylyltransferase activity"/>
    <property type="evidence" value="ECO:0007669"/>
    <property type="project" value="UniProtKB-EC"/>
</dbReference>
<dbReference type="InterPro" id="IPR005835">
    <property type="entry name" value="NTP_transferase_dom"/>
</dbReference>
<dbReference type="GeneID" id="95425342"/>
<dbReference type="Pfam" id="PF00483">
    <property type="entry name" value="NTP_transferase"/>
    <property type="match status" value="1"/>
</dbReference>
<evidence type="ECO:0000256" key="5">
    <source>
        <dbReference type="ARBA" id="ARBA00022695"/>
    </source>
</evidence>
<dbReference type="EC" id="2.7.7.24" evidence="3 9"/>
<protein>
    <recommendedName>
        <fullName evidence="3 9">Glucose-1-phosphate thymidylyltransferase</fullName>
        <ecNumber evidence="3 9">2.7.7.24</ecNumber>
    </recommendedName>
</protein>
<name>G1W9W2_9BACT</name>
<organism evidence="11 12">
    <name type="scientific">Segatella oulorum F0390</name>
    <dbReference type="NCBI Taxonomy" id="702438"/>
    <lineage>
        <taxon>Bacteria</taxon>
        <taxon>Pseudomonadati</taxon>
        <taxon>Bacteroidota</taxon>
        <taxon>Bacteroidia</taxon>
        <taxon>Bacteroidales</taxon>
        <taxon>Prevotellaceae</taxon>
        <taxon>Segatella</taxon>
    </lineage>
</organism>
<comment type="function">
    <text evidence="9">Catalyzes the formation of dTDP-glucose, from dTTP and glucose 1-phosphate, as well as its pyrophosphorolysis.</text>
</comment>
<sequence length="294" mass="32731">MKGIILAGGSGTRLYPITRGISKQLIPIFDKPMIYYPISVLMLAGIREILIISTPYDLPGFQRLLGDGHELGVSFSYAEQPSPDGLAQAFIIGETFIGNDAVCLVLGDNIFYGSGFSALLKASVHDAEQDKKASVFGYYVNDPERYGVAEFDAMGHCLSIEEKPAKPKSNYAVVGLYFYPNSVVEIAKHIKPSDRGELEITTVNQEYLNRKSLQVKPLQRGFAWLDTGTHDSLSEASTFIEVIEKRQGLKVACLEEIAYRKSWITKEQLIEDAKPMIKNDYGKYLMELAEGKRK</sequence>
<dbReference type="PANTHER" id="PTHR43532">
    <property type="entry name" value="GLUCOSE-1-PHOSPHATE THYMIDYLYLTRANSFERASE"/>
    <property type="match status" value="1"/>
</dbReference>